<proteinExistence type="predicted"/>
<evidence type="ECO:0000313" key="1">
    <source>
        <dbReference type="EMBL" id="TDX01864.1"/>
    </source>
</evidence>
<keyword evidence="2" id="KW-1185">Reference proteome</keyword>
<comment type="caution">
    <text evidence="1">The sequence shown here is derived from an EMBL/GenBank/DDBJ whole genome shotgun (WGS) entry which is preliminary data.</text>
</comment>
<protein>
    <submittedName>
        <fullName evidence="1">Uncharacterized protein</fullName>
    </submittedName>
</protein>
<reference evidence="1 2" key="1">
    <citation type="submission" date="2019-03" db="EMBL/GenBank/DDBJ databases">
        <title>Genomic Encyclopedia of Type Strains, Phase IV (KMG-IV): sequencing the most valuable type-strain genomes for metagenomic binning, comparative biology and taxonomic classification.</title>
        <authorList>
            <person name="Goeker M."/>
        </authorList>
    </citation>
    <scope>NUCLEOTIDE SEQUENCE [LARGE SCALE GENOMIC DNA]</scope>
    <source>
        <strain evidence="1 2">DSM 100059</strain>
    </source>
</reference>
<organism evidence="1 2">
    <name type="scientific">Dinghuibacter silviterrae</name>
    <dbReference type="NCBI Taxonomy" id="1539049"/>
    <lineage>
        <taxon>Bacteria</taxon>
        <taxon>Pseudomonadati</taxon>
        <taxon>Bacteroidota</taxon>
        <taxon>Chitinophagia</taxon>
        <taxon>Chitinophagales</taxon>
        <taxon>Chitinophagaceae</taxon>
        <taxon>Dinghuibacter</taxon>
    </lineage>
</organism>
<name>A0A4R8DU38_9BACT</name>
<dbReference type="AlphaFoldDB" id="A0A4R8DU38"/>
<gene>
    <name evidence="1" type="ORF">EDB95_2908</name>
</gene>
<evidence type="ECO:0000313" key="2">
    <source>
        <dbReference type="Proteomes" id="UP000294498"/>
    </source>
</evidence>
<dbReference type="RefSeq" id="WP_133994502.1">
    <property type="nucleotide sequence ID" value="NZ_SODV01000001.1"/>
</dbReference>
<accession>A0A4R8DU38</accession>
<dbReference type="EMBL" id="SODV01000001">
    <property type="protein sequence ID" value="TDX01864.1"/>
    <property type="molecule type" value="Genomic_DNA"/>
</dbReference>
<sequence>MPAVKTTTGGIQMLKAYDHAIMGNYCKKKYLAFSQLTGFAQPAFWFISKTNFQNLMTSVSTGGGFRVYFGYCDPANCPASLKAYAGSLVLVFSATDFNYKDLALTTPGLSYYVVTPPTVTGGGPFTGGPVVTVPHADASNLVANFQNTIVPFSAALNTAVQTAYKNTPVPAFSETTSLWYIKGWADAVNSDITTYNVQGISFFIGAYSNDDGDDGQPPTALQQTTLVAEYASSFAYEGNTYYFHFDPEDIVGGQPAPPASAHGRAPQVISHFFGDNTANPCPPNTCGGVSLP</sequence>
<dbReference type="Proteomes" id="UP000294498">
    <property type="component" value="Unassembled WGS sequence"/>
</dbReference>